<keyword evidence="3" id="KW-1185">Reference proteome</keyword>
<gene>
    <name evidence="2" type="ORF">dsmv_0335</name>
</gene>
<evidence type="ECO:0000313" key="3">
    <source>
        <dbReference type="Proteomes" id="UP000014977"/>
    </source>
</evidence>
<dbReference type="InterPro" id="IPR046342">
    <property type="entry name" value="CBS_dom_sf"/>
</dbReference>
<comment type="caution">
    <text evidence="2">The sequence shown here is derived from an EMBL/GenBank/DDBJ whole genome shotgun (WGS) entry which is preliminary data.</text>
</comment>
<dbReference type="Proteomes" id="UP000014977">
    <property type="component" value="Unassembled WGS sequence"/>
</dbReference>
<feature type="domain" description="CBS" evidence="1">
    <location>
        <begin position="103"/>
        <end position="155"/>
    </location>
</feature>
<dbReference type="STRING" id="897.B2D07_05185"/>
<dbReference type="InterPro" id="IPR000644">
    <property type="entry name" value="CBS_dom"/>
</dbReference>
<name>S7TQJ1_DESML</name>
<dbReference type="Pfam" id="PF00571">
    <property type="entry name" value="CBS"/>
    <property type="match status" value="1"/>
</dbReference>
<evidence type="ECO:0000313" key="2">
    <source>
        <dbReference type="EMBL" id="EPR38925.1"/>
    </source>
</evidence>
<dbReference type="RefSeq" id="WP_020876997.1">
    <property type="nucleotide sequence ID" value="NZ_ATHJ01000094.1"/>
</dbReference>
<reference evidence="2 3" key="1">
    <citation type="journal article" date="2013" name="Genome Announc.">
        <title>Draft genome sequences for three mercury-methylating, sulfate-reducing bacteria.</title>
        <authorList>
            <person name="Brown S.D."/>
            <person name="Hurt R.A.Jr."/>
            <person name="Gilmour C.C."/>
            <person name="Elias D.A."/>
        </authorList>
    </citation>
    <scope>NUCLEOTIDE SEQUENCE [LARGE SCALE GENOMIC DNA]</scope>
    <source>
        <strain evidence="2 3">DSM 2059</strain>
    </source>
</reference>
<sequence length="162" mass="17932">MRSNRTIENFMHPLHHYYAIQGDENVGDALHLIAKAASKGKMPCLLVIGKNRQARETVIGSLSSREIVFGIMGHFLKSAGKIGPILWEGRLETEMPTAASRRVADIMTPVSACIGGSQDIMEAVFLLNKHRATFLPVIRQQEVVGGIHLDDILNRFIQMVSL</sequence>
<dbReference type="AlphaFoldDB" id="S7TQJ1"/>
<protein>
    <submittedName>
        <fullName evidence="2">CBS domain containing protein</fullName>
    </submittedName>
</protein>
<dbReference type="SUPFAM" id="SSF54631">
    <property type="entry name" value="CBS-domain pair"/>
    <property type="match status" value="1"/>
</dbReference>
<organism evidence="2 3">
    <name type="scientific">Desulfococcus multivorans DSM 2059</name>
    <dbReference type="NCBI Taxonomy" id="1121405"/>
    <lineage>
        <taxon>Bacteria</taxon>
        <taxon>Pseudomonadati</taxon>
        <taxon>Thermodesulfobacteriota</taxon>
        <taxon>Desulfobacteria</taxon>
        <taxon>Desulfobacterales</taxon>
        <taxon>Desulfococcaceae</taxon>
        <taxon>Desulfococcus</taxon>
    </lineage>
</organism>
<dbReference type="EMBL" id="ATHJ01000094">
    <property type="protein sequence ID" value="EPR38925.1"/>
    <property type="molecule type" value="Genomic_DNA"/>
</dbReference>
<dbReference type="Gene3D" id="3.10.580.10">
    <property type="entry name" value="CBS-domain"/>
    <property type="match status" value="1"/>
</dbReference>
<proteinExistence type="predicted"/>
<evidence type="ECO:0000259" key="1">
    <source>
        <dbReference type="Pfam" id="PF00571"/>
    </source>
</evidence>
<accession>S7TQJ1</accession>
<dbReference type="CDD" id="cd02205">
    <property type="entry name" value="CBS_pair_SF"/>
    <property type="match status" value="1"/>
</dbReference>